<dbReference type="RefSeq" id="WP_103681914.1">
    <property type="nucleotide sequence ID" value="NZ_JALHSA010000013.1"/>
</dbReference>
<name>A0AAP8PXY4_SERMA</name>
<evidence type="ECO:0000313" key="3">
    <source>
        <dbReference type="Proteomes" id="UP000237365"/>
    </source>
</evidence>
<reference evidence="1 3" key="3">
    <citation type="submission" date="2024-07" db="EMBL/GenBank/DDBJ databases">
        <authorList>
            <person name="Raymann K."/>
        </authorList>
    </citation>
    <scope>NUCLEOTIDE SEQUENCE [LARGE SCALE GENOMIC DNA]</scope>
    <source>
        <strain evidence="1 3">KZ19</strain>
    </source>
</reference>
<reference evidence="1 3" key="2">
    <citation type="submission" date="2024-07" db="EMBL/GenBank/DDBJ databases">
        <title>Making a pathogen? Evaluating the impact of protist predation on the evolution of virulence in Serratia marcescens.</title>
        <authorList>
            <person name="Hopkins H."/>
            <person name="Lopezguerra C."/>
            <person name="Lau M.-J."/>
        </authorList>
    </citation>
    <scope>NUCLEOTIDE SEQUENCE [LARGE SCALE GENOMIC DNA]</scope>
    <source>
        <strain evidence="1 3">KZ19</strain>
    </source>
</reference>
<dbReference type="EMBL" id="PQGI01000007">
    <property type="protein sequence ID" value="POP17283.1"/>
    <property type="molecule type" value="Genomic_DNA"/>
</dbReference>
<protein>
    <submittedName>
        <fullName evidence="1">DUF2913 family protein</fullName>
    </submittedName>
</protein>
<dbReference type="AlphaFoldDB" id="A0AAP8PXY4"/>
<accession>A0AAP8PXY4</accession>
<evidence type="ECO:0000313" key="1">
    <source>
        <dbReference type="EMBL" id="MEX3185358.1"/>
    </source>
</evidence>
<sequence length="213" mass="23947">MATQESETEITLSALSNLAFCALVALGIARQDGSAGNPLAEHLFLVRWLATAQKQKRFPKCVAIDIAYLLEEGRKKGPTSQLREKLQSLWQSCTAPLTMQSDLFRLTYVTEKLREHGWKNFTLDSKSWRDKRFPASCPSNGFYTEESALHVAYSDDGRLISQLDLRIVGDVDLLLALMEQSAIYAELIERSELFHRVVIYPAPPITLSVPHHG</sequence>
<evidence type="ECO:0000313" key="2">
    <source>
        <dbReference type="EMBL" id="POP17283.1"/>
    </source>
</evidence>
<comment type="caution">
    <text evidence="2">The sequence shown here is derived from an EMBL/GenBank/DDBJ whole genome shotgun (WGS) entry which is preliminary data.</text>
</comment>
<reference evidence="2" key="1">
    <citation type="submission" date="2018-01" db="EMBL/GenBank/DDBJ databases">
        <title>The opportunistic pathogen Serratia marcescens is an overlooked threat to honeybees.</title>
        <authorList>
            <person name="Raymann K."/>
            <person name="Shaffer Z."/>
            <person name="Coon K."/>
            <person name="Salisbury S."/>
            <person name="Moran N.A."/>
        </authorList>
    </citation>
    <scope>NUCLEOTIDE SEQUENCE [LARGE SCALE GENOMIC DNA]</scope>
    <source>
        <strain evidence="2">KZ19</strain>
    </source>
</reference>
<dbReference type="InterPro" id="IPR021316">
    <property type="entry name" value="DUF2913"/>
</dbReference>
<dbReference type="Proteomes" id="UP000237365">
    <property type="component" value="Unassembled WGS sequence"/>
</dbReference>
<organism evidence="2">
    <name type="scientific">Serratia marcescens</name>
    <dbReference type="NCBI Taxonomy" id="615"/>
    <lineage>
        <taxon>Bacteria</taxon>
        <taxon>Pseudomonadati</taxon>
        <taxon>Pseudomonadota</taxon>
        <taxon>Gammaproteobacteria</taxon>
        <taxon>Enterobacterales</taxon>
        <taxon>Yersiniaceae</taxon>
        <taxon>Serratia</taxon>
    </lineage>
</organism>
<dbReference type="EMBL" id="PQGI02000001">
    <property type="protein sequence ID" value="MEX3185358.1"/>
    <property type="molecule type" value="Genomic_DNA"/>
</dbReference>
<gene>
    <name evidence="1" type="ORF">C3R40_001845</name>
    <name evidence="2" type="ORF">C3R40_09295</name>
</gene>
<dbReference type="Pfam" id="PF11140">
    <property type="entry name" value="DUF2913"/>
    <property type="match status" value="1"/>
</dbReference>
<proteinExistence type="predicted"/>